<dbReference type="CDD" id="cd06170">
    <property type="entry name" value="LuxR_C_like"/>
    <property type="match status" value="1"/>
</dbReference>
<dbReference type="InterPro" id="IPR016032">
    <property type="entry name" value="Sig_transdc_resp-reg_C-effctor"/>
</dbReference>
<dbReference type="Pfam" id="PF00196">
    <property type="entry name" value="GerE"/>
    <property type="match status" value="1"/>
</dbReference>
<keyword evidence="7" id="KW-1185">Reference proteome</keyword>
<proteinExistence type="predicted"/>
<dbReference type="Proteomes" id="UP000175989">
    <property type="component" value="Unassembled WGS sequence"/>
</dbReference>
<dbReference type="GO" id="GO:0000160">
    <property type="term" value="P:phosphorelay signal transduction system"/>
    <property type="evidence" value="ECO:0007669"/>
    <property type="project" value="InterPro"/>
</dbReference>
<feature type="domain" description="Response regulatory" evidence="5">
    <location>
        <begin position="33"/>
        <end position="141"/>
    </location>
</feature>
<feature type="compositionally biased region" description="Polar residues" evidence="3">
    <location>
        <begin position="13"/>
        <end position="22"/>
    </location>
</feature>
<evidence type="ECO:0000259" key="5">
    <source>
        <dbReference type="PROSITE" id="PS50110"/>
    </source>
</evidence>
<evidence type="ECO:0000313" key="7">
    <source>
        <dbReference type="Proteomes" id="UP000175989"/>
    </source>
</evidence>
<dbReference type="InterPro" id="IPR039420">
    <property type="entry name" value="WalR-like"/>
</dbReference>
<dbReference type="PANTHER" id="PTHR43214:SF42">
    <property type="entry name" value="TRANSCRIPTIONAL REGULATORY PROTEIN DESR"/>
    <property type="match status" value="1"/>
</dbReference>
<evidence type="ECO:0000259" key="4">
    <source>
        <dbReference type="PROSITE" id="PS50043"/>
    </source>
</evidence>
<dbReference type="PROSITE" id="PS50110">
    <property type="entry name" value="RESPONSE_REGULATORY"/>
    <property type="match status" value="1"/>
</dbReference>
<dbReference type="EMBL" id="LROM01000071">
    <property type="protein sequence ID" value="OFA03879.1"/>
    <property type="molecule type" value="Genomic_DNA"/>
</dbReference>
<evidence type="ECO:0000313" key="6">
    <source>
        <dbReference type="EMBL" id="OFA03879.1"/>
    </source>
</evidence>
<dbReference type="InterPro" id="IPR011006">
    <property type="entry name" value="CheY-like_superfamily"/>
</dbReference>
<dbReference type="SUPFAM" id="SSF46894">
    <property type="entry name" value="C-terminal effector domain of the bipartite response regulators"/>
    <property type="match status" value="1"/>
</dbReference>
<evidence type="ECO:0000256" key="1">
    <source>
        <dbReference type="ARBA" id="ARBA00023125"/>
    </source>
</evidence>
<name>A0A1E7WVS9_9BURK</name>
<dbReference type="PRINTS" id="PR00038">
    <property type="entry name" value="HTHLUXR"/>
</dbReference>
<comment type="caution">
    <text evidence="6">The sequence shown here is derived from an EMBL/GenBank/DDBJ whole genome shotgun (WGS) entry which is preliminary data.</text>
</comment>
<dbReference type="GO" id="GO:0003677">
    <property type="term" value="F:DNA binding"/>
    <property type="evidence" value="ECO:0007669"/>
    <property type="project" value="UniProtKB-KW"/>
</dbReference>
<dbReference type="PANTHER" id="PTHR43214">
    <property type="entry name" value="TWO-COMPONENT RESPONSE REGULATOR"/>
    <property type="match status" value="1"/>
</dbReference>
<feature type="modified residue" description="4-aspartylphosphate" evidence="2">
    <location>
        <position position="77"/>
    </location>
</feature>
<dbReference type="PROSITE" id="PS50043">
    <property type="entry name" value="HTH_LUXR_2"/>
    <property type="match status" value="1"/>
</dbReference>
<organism evidence="6 7">
    <name type="scientific">Duganella phyllosphaerae</name>
    <dbReference type="NCBI Taxonomy" id="762836"/>
    <lineage>
        <taxon>Bacteria</taxon>
        <taxon>Pseudomonadati</taxon>
        <taxon>Pseudomonadota</taxon>
        <taxon>Betaproteobacteria</taxon>
        <taxon>Burkholderiales</taxon>
        <taxon>Oxalobacteraceae</taxon>
        <taxon>Telluria group</taxon>
        <taxon>Duganella</taxon>
    </lineage>
</organism>
<sequence>MRLDSKSWPQGAMGNSSGQNGYNGAAQHGEKVTVLVAHADAIVSAGLAALLGASVDMNVRVVEEGADVAGADVVILDHKAGMEHMRRAGSAHHGDTQPRVLIVTQLDREWEVRTAMMAGVHGYLLQNSPADQLLTAVRTLGRGTRYLSAELSRCVADSFTRIGLTSRETDVLQLLAQGQCNKTIARELGIGVGTVKTHVKGLFDKLGATARTHAVVLATRRGLVGDYSGAREQSQH</sequence>
<keyword evidence="2" id="KW-0597">Phosphoprotein</keyword>
<protein>
    <submittedName>
        <fullName evidence="6">Oxygen regulatory protein NreC</fullName>
    </submittedName>
</protein>
<dbReference type="GO" id="GO:0006355">
    <property type="term" value="P:regulation of DNA-templated transcription"/>
    <property type="evidence" value="ECO:0007669"/>
    <property type="project" value="InterPro"/>
</dbReference>
<dbReference type="AlphaFoldDB" id="A0A1E7WVS9"/>
<dbReference type="PATRIC" id="fig|762836.4.peg.1765"/>
<evidence type="ECO:0000256" key="2">
    <source>
        <dbReference type="PROSITE-ProRule" id="PRU00169"/>
    </source>
</evidence>
<gene>
    <name evidence="6" type="primary">nreC_2</name>
    <name evidence="6" type="ORF">DUPY_16940</name>
</gene>
<feature type="region of interest" description="Disordered" evidence="3">
    <location>
        <begin position="1"/>
        <end position="24"/>
    </location>
</feature>
<feature type="domain" description="HTH luxR-type" evidence="4">
    <location>
        <begin position="157"/>
        <end position="222"/>
    </location>
</feature>
<reference evidence="7" key="1">
    <citation type="journal article" date="2016" name="Front. Microbiol.">
        <title>Molecular Keys to the Janthinobacterium and Duganella spp. Interaction with the Plant Pathogen Fusarium graminearum.</title>
        <authorList>
            <person name="Haack F.S."/>
            <person name="Poehlein A."/>
            <person name="Kroger C."/>
            <person name="Voigt C.A."/>
            <person name="Piepenbring M."/>
            <person name="Bode H.B."/>
            <person name="Daniel R."/>
            <person name="Schafer W."/>
            <person name="Streit W.R."/>
        </authorList>
    </citation>
    <scope>NUCLEOTIDE SEQUENCE [LARGE SCALE GENOMIC DNA]</scope>
    <source>
        <strain evidence="7">T54</strain>
    </source>
</reference>
<dbReference type="SMART" id="SM00421">
    <property type="entry name" value="HTH_LUXR"/>
    <property type="match status" value="1"/>
</dbReference>
<dbReference type="SUPFAM" id="SSF52172">
    <property type="entry name" value="CheY-like"/>
    <property type="match status" value="1"/>
</dbReference>
<accession>A0A1E7WVS9</accession>
<dbReference type="InterPro" id="IPR000792">
    <property type="entry name" value="Tscrpt_reg_LuxR_C"/>
</dbReference>
<keyword evidence="1" id="KW-0238">DNA-binding</keyword>
<dbReference type="Gene3D" id="3.40.50.2300">
    <property type="match status" value="1"/>
</dbReference>
<dbReference type="InterPro" id="IPR001789">
    <property type="entry name" value="Sig_transdc_resp-reg_receiver"/>
</dbReference>
<evidence type="ECO:0000256" key="3">
    <source>
        <dbReference type="SAM" id="MobiDB-lite"/>
    </source>
</evidence>